<dbReference type="Gene3D" id="3.40.1000.10">
    <property type="entry name" value="Mog1/PsbP, alpha/beta/alpha sandwich"/>
    <property type="match status" value="1"/>
</dbReference>
<feature type="compositionally biased region" description="Low complexity" evidence="2">
    <location>
        <begin position="28"/>
        <end position="53"/>
    </location>
</feature>
<proteinExistence type="predicted"/>
<reference evidence="4 5" key="1">
    <citation type="submission" date="2022-06" db="EMBL/GenBank/DDBJ databases">
        <title>Genomic Encyclopedia of Archaeal and Bacterial Type Strains, Phase II (KMG-II): from individual species to whole genera.</title>
        <authorList>
            <person name="Goeker M."/>
        </authorList>
    </citation>
    <scope>NUCLEOTIDE SEQUENCE [LARGE SCALE GENOMIC DNA]</scope>
    <source>
        <strain evidence="4 5">DSM 44693</strain>
    </source>
</reference>
<evidence type="ECO:0000256" key="3">
    <source>
        <dbReference type="SAM" id="SignalP"/>
    </source>
</evidence>
<evidence type="ECO:0000313" key="5">
    <source>
        <dbReference type="Proteomes" id="UP001206895"/>
    </source>
</evidence>
<name>A0ABT1H856_9NOCA</name>
<sequence>MKLTKIGSATVVVGAALTLVLAGCSSSSDSASGSSTSSSAPSSTSSAAAPSTGELTPRSVDATGANVTIADYIKQNNITETPIKMGDTTAPTIDLPIPEGWTPAGDKTPDYAYAAIEYTGPDASSASYTPNFVALLSRLEGTVDPQKLIDAASGEVKNLKDAEVLDEQTATLSGYPAYEIAANYDLEGTKALSAQKTVVIPGDGAVYILQLNGTSDQAQSEILQTAAQSIDKATITQ</sequence>
<evidence type="ECO:0000256" key="2">
    <source>
        <dbReference type="SAM" id="MobiDB-lite"/>
    </source>
</evidence>
<keyword evidence="4" id="KW-0449">Lipoprotein</keyword>
<dbReference type="PROSITE" id="PS51257">
    <property type="entry name" value="PROKAR_LIPOPROTEIN"/>
    <property type="match status" value="1"/>
</dbReference>
<evidence type="ECO:0000256" key="1">
    <source>
        <dbReference type="ARBA" id="ARBA00022729"/>
    </source>
</evidence>
<organism evidence="4 5">
    <name type="scientific">Williamsia maris</name>
    <dbReference type="NCBI Taxonomy" id="72806"/>
    <lineage>
        <taxon>Bacteria</taxon>
        <taxon>Bacillati</taxon>
        <taxon>Actinomycetota</taxon>
        <taxon>Actinomycetes</taxon>
        <taxon>Mycobacteriales</taxon>
        <taxon>Nocardiaceae</taxon>
        <taxon>Williamsia</taxon>
    </lineage>
</organism>
<dbReference type="Pfam" id="PF10738">
    <property type="entry name" value="Lpp-LpqN"/>
    <property type="match status" value="1"/>
</dbReference>
<dbReference type="EMBL" id="JAMTCJ010000001">
    <property type="protein sequence ID" value="MCP2174447.1"/>
    <property type="molecule type" value="Genomic_DNA"/>
</dbReference>
<dbReference type="Proteomes" id="UP001206895">
    <property type="component" value="Unassembled WGS sequence"/>
</dbReference>
<evidence type="ECO:0000313" key="4">
    <source>
        <dbReference type="EMBL" id="MCP2174447.1"/>
    </source>
</evidence>
<feature type="signal peptide" evidence="3">
    <location>
        <begin position="1"/>
        <end position="30"/>
    </location>
</feature>
<gene>
    <name evidence="4" type="ORF">LX13_000254</name>
</gene>
<feature type="chain" id="PRO_5046270315" evidence="3">
    <location>
        <begin position="31"/>
        <end position="237"/>
    </location>
</feature>
<feature type="region of interest" description="Disordered" evidence="2">
    <location>
        <begin position="28"/>
        <end position="60"/>
    </location>
</feature>
<comment type="caution">
    <text evidence="4">The sequence shown here is derived from an EMBL/GenBank/DDBJ whole genome shotgun (WGS) entry which is preliminary data.</text>
</comment>
<dbReference type="InterPro" id="IPR019674">
    <property type="entry name" value="Lipoprotein_LpqN/LpqT-like"/>
</dbReference>
<protein>
    <submittedName>
        <fullName evidence="4">Lipoprotein LpqN</fullName>
    </submittedName>
</protein>
<keyword evidence="1 3" id="KW-0732">Signal</keyword>
<accession>A0ABT1H856</accession>
<keyword evidence="5" id="KW-1185">Reference proteome</keyword>
<dbReference type="RefSeq" id="WP_253659509.1">
    <property type="nucleotide sequence ID" value="NZ_BAAAJQ010000001.1"/>
</dbReference>